<evidence type="ECO:0000256" key="4">
    <source>
        <dbReference type="ARBA" id="ARBA00022723"/>
    </source>
</evidence>
<dbReference type="GO" id="GO:0009378">
    <property type="term" value="F:four-way junction helicase activity"/>
    <property type="evidence" value="ECO:0007669"/>
    <property type="project" value="TreeGrafter"/>
</dbReference>
<evidence type="ECO:0000256" key="2">
    <source>
        <dbReference type="ARBA" id="ARBA00001947"/>
    </source>
</evidence>
<keyword evidence="6" id="KW-0227">DNA damage</keyword>
<keyword evidence="8 20" id="KW-0347">Helicase</keyword>
<dbReference type="InterPro" id="IPR032284">
    <property type="entry name" value="RecQ_Zn-bd"/>
</dbReference>
<evidence type="ECO:0000256" key="16">
    <source>
        <dbReference type="NCBIfam" id="TIGR01389"/>
    </source>
</evidence>
<evidence type="ECO:0000256" key="3">
    <source>
        <dbReference type="ARBA" id="ARBA00005446"/>
    </source>
</evidence>
<evidence type="ECO:0000256" key="12">
    <source>
        <dbReference type="ARBA" id="ARBA00023172"/>
    </source>
</evidence>
<keyword evidence="14" id="KW-0413">Isomerase</keyword>
<evidence type="ECO:0000259" key="19">
    <source>
        <dbReference type="PROSITE" id="PS51194"/>
    </source>
</evidence>
<dbReference type="GO" id="GO:0043138">
    <property type="term" value="F:3'-5' DNA helicase activity"/>
    <property type="evidence" value="ECO:0007669"/>
    <property type="project" value="UniProtKB-EC"/>
</dbReference>
<dbReference type="InterPro" id="IPR044876">
    <property type="entry name" value="HRDC_dom_sf"/>
</dbReference>
<comment type="catalytic activity">
    <reaction evidence="15">
        <text>Couples ATP hydrolysis with the unwinding of duplex DNA by translocating in the 3'-5' direction.</text>
        <dbReference type="EC" id="5.6.2.4"/>
    </reaction>
</comment>
<organism evidence="20 21">
    <name type="scientific">Flammeovirga agarivorans</name>
    <dbReference type="NCBI Taxonomy" id="2726742"/>
    <lineage>
        <taxon>Bacteria</taxon>
        <taxon>Pseudomonadati</taxon>
        <taxon>Bacteroidota</taxon>
        <taxon>Cytophagia</taxon>
        <taxon>Cytophagales</taxon>
        <taxon>Flammeovirgaceae</taxon>
        <taxon>Flammeovirga</taxon>
    </lineage>
</organism>
<keyword evidence="11" id="KW-0238">DNA-binding</keyword>
<dbReference type="GO" id="GO:0006260">
    <property type="term" value="P:DNA replication"/>
    <property type="evidence" value="ECO:0007669"/>
    <property type="project" value="InterPro"/>
</dbReference>
<dbReference type="EC" id="5.6.2.4" evidence="16"/>
<evidence type="ECO:0000256" key="1">
    <source>
        <dbReference type="ARBA" id="ARBA00001946"/>
    </source>
</evidence>
<evidence type="ECO:0000259" key="18">
    <source>
        <dbReference type="PROSITE" id="PS51192"/>
    </source>
</evidence>
<dbReference type="InterPro" id="IPR036390">
    <property type="entry name" value="WH_DNA-bd_sf"/>
</dbReference>
<dbReference type="InterPro" id="IPR011545">
    <property type="entry name" value="DEAD/DEAH_box_helicase_dom"/>
</dbReference>
<comment type="cofactor">
    <cofactor evidence="1">
        <name>Mg(2+)</name>
        <dbReference type="ChEBI" id="CHEBI:18420"/>
    </cofactor>
</comment>
<dbReference type="Pfam" id="PF09382">
    <property type="entry name" value="RQC"/>
    <property type="match status" value="1"/>
</dbReference>
<dbReference type="Gene3D" id="1.10.10.10">
    <property type="entry name" value="Winged helix-like DNA-binding domain superfamily/Winged helix DNA-binding domain"/>
    <property type="match status" value="1"/>
</dbReference>
<dbReference type="Proteomes" id="UP000585050">
    <property type="component" value="Unassembled WGS sequence"/>
</dbReference>
<dbReference type="GO" id="GO:0006281">
    <property type="term" value="P:DNA repair"/>
    <property type="evidence" value="ECO:0007669"/>
    <property type="project" value="UniProtKB-KW"/>
</dbReference>
<dbReference type="PROSITE" id="PS51192">
    <property type="entry name" value="HELICASE_ATP_BIND_1"/>
    <property type="match status" value="1"/>
</dbReference>
<dbReference type="Gene3D" id="3.40.50.300">
    <property type="entry name" value="P-loop containing nucleotide triphosphate hydrolases"/>
    <property type="match status" value="2"/>
</dbReference>
<comment type="caution">
    <text evidence="20">The sequence shown here is derived from an EMBL/GenBank/DDBJ whole genome shotgun (WGS) entry which is preliminary data.</text>
</comment>
<keyword evidence="12" id="KW-0233">DNA recombination</keyword>
<dbReference type="Gene3D" id="1.10.150.80">
    <property type="entry name" value="HRDC domain"/>
    <property type="match status" value="1"/>
</dbReference>
<dbReference type="CDD" id="cd18794">
    <property type="entry name" value="SF2_C_RecQ"/>
    <property type="match status" value="1"/>
</dbReference>
<dbReference type="SMART" id="SM00487">
    <property type="entry name" value="DEXDc"/>
    <property type="match status" value="1"/>
</dbReference>
<evidence type="ECO:0000256" key="9">
    <source>
        <dbReference type="ARBA" id="ARBA00022833"/>
    </source>
</evidence>
<keyword evidence="10" id="KW-0067">ATP-binding</keyword>
<gene>
    <name evidence="20" type="primary">recQ</name>
    <name evidence="20" type="ORF">HGP29_16660</name>
</gene>
<dbReference type="SUPFAM" id="SSF47819">
    <property type="entry name" value="HRDC-like"/>
    <property type="match status" value="1"/>
</dbReference>
<dbReference type="InterPro" id="IPR010997">
    <property type="entry name" value="HRDC-like_sf"/>
</dbReference>
<keyword evidence="21" id="KW-1185">Reference proteome</keyword>
<accession>A0A7X8XX29</accession>
<comment type="cofactor">
    <cofactor evidence="2">
        <name>Zn(2+)</name>
        <dbReference type="ChEBI" id="CHEBI:29105"/>
    </cofactor>
</comment>
<dbReference type="NCBIfam" id="TIGR00614">
    <property type="entry name" value="recQ_fam"/>
    <property type="match status" value="1"/>
</dbReference>
<dbReference type="InterPro" id="IPR027417">
    <property type="entry name" value="P-loop_NTPase"/>
</dbReference>
<keyword evidence="5" id="KW-0547">Nucleotide-binding</keyword>
<evidence type="ECO:0000313" key="21">
    <source>
        <dbReference type="Proteomes" id="UP000585050"/>
    </source>
</evidence>
<dbReference type="EMBL" id="JABAIL010000005">
    <property type="protein sequence ID" value="NLR92851.1"/>
    <property type="molecule type" value="Genomic_DNA"/>
</dbReference>
<evidence type="ECO:0000256" key="13">
    <source>
        <dbReference type="ARBA" id="ARBA00023204"/>
    </source>
</evidence>
<evidence type="ECO:0000259" key="17">
    <source>
        <dbReference type="PROSITE" id="PS50967"/>
    </source>
</evidence>
<dbReference type="InterPro" id="IPR014001">
    <property type="entry name" value="Helicase_ATP-bd"/>
</dbReference>
<feature type="domain" description="Helicase C-terminal" evidence="19">
    <location>
        <begin position="216"/>
        <end position="364"/>
    </location>
</feature>
<keyword evidence="4" id="KW-0479">Metal-binding</keyword>
<dbReference type="Pfam" id="PF16124">
    <property type="entry name" value="RecQ_Zn_bind"/>
    <property type="match status" value="1"/>
</dbReference>
<dbReference type="GO" id="GO:0046872">
    <property type="term" value="F:metal ion binding"/>
    <property type="evidence" value="ECO:0007669"/>
    <property type="project" value="UniProtKB-KW"/>
</dbReference>
<dbReference type="Pfam" id="PF00570">
    <property type="entry name" value="HRDC"/>
    <property type="match status" value="1"/>
</dbReference>
<evidence type="ECO:0000256" key="8">
    <source>
        <dbReference type="ARBA" id="ARBA00022806"/>
    </source>
</evidence>
<dbReference type="PANTHER" id="PTHR13710:SF105">
    <property type="entry name" value="ATP-DEPENDENT DNA HELICASE Q1"/>
    <property type="match status" value="1"/>
</dbReference>
<dbReference type="SUPFAM" id="SSF52540">
    <property type="entry name" value="P-loop containing nucleoside triphosphate hydrolases"/>
    <property type="match status" value="1"/>
</dbReference>
<dbReference type="InterPro" id="IPR002121">
    <property type="entry name" value="HRDC_dom"/>
</dbReference>
<dbReference type="GO" id="GO:0005524">
    <property type="term" value="F:ATP binding"/>
    <property type="evidence" value="ECO:0007669"/>
    <property type="project" value="UniProtKB-KW"/>
</dbReference>
<dbReference type="PROSITE" id="PS51194">
    <property type="entry name" value="HELICASE_CTER"/>
    <property type="match status" value="1"/>
</dbReference>
<dbReference type="InterPro" id="IPR006293">
    <property type="entry name" value="DNA_helicase_ATP-dep_RecQ_bac"/>
</dbReference>
<dbReference type="GO" id="GO:0030894">
    <property type="term" value="C:replisome"/>
    <property type="evidence" value="ECO:0007669"/>
    <property type="project" value="TreeGrafter"/>
</dbReference>
<dbReference type="SMART" id="SM00490">
    <property type="entry name" value="HELICc"/>
    <property type="match status" value="1"/>
</dbReference>
<dbReference type="GO" id="GO:0009432">
    <property type="term" value="P:SOS response"/>
    <property type="evidence" value="ECO:0007669"/>
    <property type="project" value="UniProtKB-UniRule"/>
</dbReference>
<dbReference type="GO" id="GO:0003677">
    <property type="term" value="F:DNA binding"/>
    <property type="evidence" value="ECO:0007669"/>
    <property type="project" value="UniProtKB-KW"/>
</dbReference>
<evidence type="ECO:0000256" key="11">
    <source>
        <dbReference type="ARBA" id="ARBA00023125"/>
    </source>
</evidence>
<dbReference type="RefSeq" id="WP_168883568.1">
    <property type="nucleotide sequence ID" value="NZ_JABAIL010000005.1"/>
</dbReference>
<dbReference type="GO" id="GO:0005737">
    <property type="term" value="C:cytoplasm"/>
    <property type="evidence" value="ECO:0007669"/>
    <property type="project" value="TreeGrafter"/>
</dbReference>
<dbReference type="GO" id="GO:0016787">
    <property type="term" value="F:hydrolase activity"/>
    <property type="evidence" value="ECO:0007669"/>
    <property type="project" value="UniProtKB-KW"/>
</dbReference>
<dbReference type="InterPro" id="IPR001650">
    <property type="entry name" value="Helicase_C-like"/>
</dbReference>
<proteinExistence type="inferred from homology"/>
<sequence length="717" mass="81502">MNISTAQQALKHFFGYDRFRPMQEDIIMNVLAKKDTVVLMPTGGGKSICYQIPAIISQGTAIVISPLIALMKDQVESLKANGVNAAYLNSTQSYVEQREIEEEFRTERLKLLYVSPEKLLAPAFLDFMCRMNISFIAIDEAHCISQWGHDFRPEYTQLTSLRQRLPHISFVALTATADKATRNDIASQLSMNDPKMFISSFDRPNLSLRVEAGQKRIEKIIQFLRERPNQSGIVYCLSRKNTESLANKLRNAGYNATYYHAGMPTHERSRVQEAFIKDDTPIICATIAFGMGIDKPNVRWVIHYNLPKNMEGYYQEIGRAGRDGLPSDTLLFYTFADVMQLREMVSDSGQHQLQLSKLERMQQYAETRTCRRRILLSYFGETLEKDCGNCDVCRNPPELFDGTVIAQKAMSAVIRVKREMNKSLSAGMLIDILRGSRRIDLVNAGYDRIRTYGAGNDISYDHWQLYLQQMLNLGLIEIAYDHHNTFRVTKTGEQVLMGKFPVNFAKLSQFKSTPSTKAPTKKISAKEQLATDLFEELRVLRKNIADKENIPPYVVFNDATLKDMAEKMPVSVMDMMEISGVGETKLKKYGNQFIGAIVSFIVRKSKAGFKIKGSTSLLTYELYKKGLSIHEIAQQRKLQDQSIYNHLANLYEMGYTIDIFQYITGEQLEAVADAVRNLGPNTGVKAIFDYFNGELPYISIYFGLAHTKRMLQATIKS</sequence>
<dbReference type="FunFam" id="1.10.150.80:FF:000002">
    <property type="entry name" value="ATP-dependent DNA helicase RecQ"/>
    <property type="match status" value="1"/>
</dbReference>
<dbReference type="InterPro" id="IPR018982">
    <property type="entry name" value="RQC_domain"/>
</dbReference>
<reference evidence="20 21" key="1">
    <citation type="submission" date="2020-04" db="EMBL/GenBank/DDBJ databases">
        <title>Flammeovirga sp. SR4, a novel species isolated from seawater.</title>
        <authorList>
            <person name="Wang X."/>
        </authorList>
    </citation>
    <scope>NUCLEOTIDE SEQUENCE [LARGE SCALE GENOMIC DNA]</scope>
    <source>
        <strain evidence="20 21">SR4</strain>
    </source>
</reference>
<dbReference type="FunFam" id="3.40.50.300:FF:000156">
    <property type="entry name" value="ATP-dependent DNA helicase recQ"/>
    <property type="match status" value="1"/>
</dbReference>
<feature type="domain" description="HRDC" evidence="17">
    <location>
        <begin position="527"/>
        <end position="607"/>
    </location>
</feature>
<feature type="domain" description="Helicase ATP-binding" evidence="18">
    <location>
        <begin position="27"/>
        <end position="195"/>
    </location>
</feature>
<keyword evidence="9" id="KW-0862">Zinc</keyword>
<dbReference type="PROSITE" id="PS50967">
    <property type="entry name" value="HRDC"/>
    <property type="match status" value="1"/>
</dbReference>
<keyword evidence="7 20" id="KW-0378">Hydrolase</keyword>
<dbReference type="FunFam" id="3.40.50.300:FF:000296">
    <property type="entry name" value="ATP-dependent DNA helicase RecQ"/>
    <property type="match status" value="1"/>
</dbReference>
<dbReference type="InterPro" id="IPR004589">
    <property type="entry name" value="DNA_helicase_ATP-dep_RecQ"/>
</dbReference>
<dbReference type="CDD" id="cd17920">
    <property type="entry name" value="DEXHc_RecQ"/>
    <property type="match status" value="1"/>
</dbReference>
<dbReference type="AlphaFoldDB" id="A0A7X8XX29"/>
<dbReference type="GO" id="GO:0006310">
    <property type="term" value="P:DNA recombination"/>
    <property type="evidence" value="ECO:0007669"/>
    <property type="project" value="UniProtKB-UniRule"/>
</dbReference>
<evidence type="ECO:0000256" key="10">
    <source>
        <dbReference type="ARBA" id="ARBA00022840"/>
    </source>
</evidence>
<dbReference type="SMART" id="SM00956">
    <property type="entry name" value="RQC"/>
    <property type="match status" value="1"/>
</dbReference>
<comment type="similarity">
    <text evidence="3">Belongs to the helicase family. RecQ subfamily.</text>
</comment>
<evidence type="ECO:0000256" key="15">
    <source>
        <dbReference type="ARBA" id="ARBA00034617"/>
    </source>
</evidence>
<protein>
    <recommendedName>
        <fullName evidence="16">DNA helicase RecQ</fullName>
        <ecNumber evidence="16">5.6.2.4</ecNumber>
    </recommendedName>
</protein>
<dbReference type="Pfam" id="PF14493">
    <property type="entry name" value="HTH_40"/>
    <property type="match status" value="1"/>
</dbReference>
<dbReference type="PANTHER" id="PTHR13710">
    <property type="entry name" value="DNA HELICASE RECQ FAMILY MEMBER"/>
    <property type="match status" value="1"/>
</dbReference>
<evidence type="ECO:0000256" key="7">
    <source>
        <dbReference type="ARBA" id="ARBA00022801"/>
    </source>
</evidence>
<keyword evidence="13" id="KW-0234">DNA repair</keyword>
<name>A0A7X8XX29_9BACT</name>
<dbReference type="SMART" id="SM00341">
    <property type="entry name" value="HRDC"/>
    <property type="match status" value="1"/>
</dbReference>
<evidence type="ECO:0000256" key="5">
    <source>
        <dbReference type="ARBA" id="ARBA00022741"/>
    </source>
</evidence>
<dbReference type="InterPro" id="IPR036388">
    <property type="entry name" value="WH-like_DNA-bd_sf"/>
</dbReference>
<dbReference type="Pfam" id="PF00270">
    <property type="entry name" value="DEAD"/>
    <property type="match status" value="1"/>
</dbReference>
<dbReference type="InterPro" id="IPR029491">
    <property type="entry name" value="Helicase_HTH"/>
</dbReference>
<dbReference type="SUPFAM" id="SSF46785">
    <property type="entry name" value="Winged helix' DNA-binding domain"/>
    <property type="match status" value="1"/>
</dbReference>
<evidence type="ECO:0000256" key="6">
    <source>
        <dbReference type="ARBA" id="ARBA00022763"/>
    </source>
</evidence>
<dbReference type="Pfam" id="PF00271">
    <property type="entry name" value="Helicase_C"/>
    <property type="match status" value="1"/>
</dbReference>
<dbReference type="GO" id="GO:0043590">
    <property type="term" value="C:bacterial nucleoid"/>
    <property type="evidence" value="ECO:0007669"/>
    <property type="project" value="TreeGrafter"/>
</dbReference>
<dbReference type="NCBIfam" id="TIGR01389">
    <property type="entry name" value="recQ"/>
    <property type="match status" value="1"/>
</dbReference>
<evidence type="ECO:0000313" key="20">
    <source>
        <dbReference type="EMBL" id="NLR92851.1"/>
    </source>
</evidence>
<evidence type="ECO:0000256" key="14">
    <source>
        <dbReference type="ARBA" id="ARBA00023235"/>
    </source>
</evidence>